<name>A0A2P6S2R7_ROSCH</name>
<dbReference type="PANTHER" id="PTHR32010">
    <property type="entry name" value="PHOTOSYSTEM II STABILITY/ASSEMBLY FACTOR HCF136, CHLOROPLASTIC"/>
    <property type="match status" value="1"/>
</dbReference>
<feature type="region of interest" description="Disordered" evidence="1">
    <location>
        <begin position="396"/>
        <end position="420"/>
    </location>
</feature>
<dbReference type="Gramene" id="PRQ52956">
    <property type="protein sequence ID" value="PRQ52956"/>
    <property type="gene ID" value="RchiOBHm_Chr2g0161201"/>
</dbReference>
<reference evidence="2 3" key="1">
    <citation type="journal article" date="2018" name="Nat. Genet.">
        <title>The Rosa genome provides new insights in the design of modern roses.</title>
        <authorList>
            <person name="Bendahmane M."/>
        </authorList>
    </citation>
    <scope>NUCLEOTIDE SEQUENCE [LARGE SCALE GENOMIC DNA]</scope>
    <source>
        <strain evidence="3">cv. Old Blush</strain>
    </source>
</reference>
<evidence type="ECO:0000313" key="3">
    <source>
        <dbReference type="Proteomes" id="UP000238479"/>
    </source>
</evidence>
<evidence type="ECO:0000313" key="2">
    <source>
        <dbReference type="EMBL" id="PRQ52956.1"/>
    </source>
</evidence>
<gene>
    <name evidence="2" type="ORF">RchiOBHm_Chr2g0161201</name>
</gene>
<feature type="region of interest" description="Disordered" evidence="1">
    <location>
        <begin position="343"/>
        <end position="362"/>
    </location>
</feature>
<keyword evidence="3" id="KW-1185">Reference proteome</keyword>
<dbReference type="EMBL" id="PDCK01000040">
    <property type="protein sequence ID" value="PRQ52956.1"/>
    <property type="molecule type" value="Genomic_DNA"/>
</dbReference>
<dbReference type="Proteomes" id="UP000238479">
    <property type="component" value="Chromosome 2"/>
</dbReference>
<feature type="compositionally biased region" description="Basic residues" evidence="1">
    <location>
        <begin position="116"/>
        <end position="128"/>
    </location>
</feature>
<feature type="compositionally biased region" description="Low complexity" evidence="1">
    <location>
        <begin position="129"/>
        <end position="146"/>
    </location>
</feature>
<proteinExistence type="predicted"/>
<sequence>MSQRTGKTEPNFLSLTTKFCDGNMNTKWVEKLSQNSASVASPSVSYGYWNSEPNPLSLSTGFCDGDFAEKSKKWVGKSSKSSASVASPPATHEHRNSEPDPLSLSSGIPDGSIAEKKKKKMMNKKRVGKSSQSSGGGVASPSVSHGNEVSEDSTVHISKKLSSPDHTQYSLSVGTQSSDDCSKISKQGSDELSSTSVVEDVVVQCNKQVELEDSNNRSHTGCTYNGKENRHFGWNRRQYNAREGHVNWGKKPSYRNGVKDINPAENRFPAERSSLANDGILPYPLISSGYNNGKENRHIGWNRKQYNAREGHVNWGKKPSYRNGVKDVNLAENRFWSERNSLANDAISPNPSNSSGHKNAAYGYRKRDTSPRLLNESSQGAASPQRLNGTLFVSVKSQTEGSESDSEKLVGRSPNSIKPVNCNMKKGPRNYEAVFSELHGKCKQLSMGCFDMHDYKRDAAGTNGKQIASHGDRHCITSPSMYSKMSTQGVMNGIQQHKFRKIPSMEHEFGKLVHVSLDGIPCFHTDHKLEKDTSGANIMEQTAVGTKEFRPVDRISSASISNEFNLLPDLSRELNNSHLGGNAISCNQLISYDDPEVYQSTAEIGQKIERKGYDAKNRGLKDPDQFLIGSNMGMKALNAAYQMQLASETVQLAMGCPLAEFETFIHCAVPVIPSSSVHKEYSVSLGTQPSHSLLSKDQIPNVSLHSVWNWYEIPGNYGLDVKAVCPKTLTGLPNDSMSFQAYFVPSLSAIQLFGPHIPGCKRSFSNSSEAVHLNHIRVGSFDVALHDGSCVQSVDCSPVFSSDAELIFEFFEVELPHHRRSFYNKILELIGAGTSNPQVFGDPSKLTSLNLPDLHPASWFSVAWYPIYQIPEGHLRASFLTYHSLGHFVQRPGSTVAPGCIFFPVLGLQSYNSQDECWFEPKIPSSEPTSFDTTGILIKRLRTLDENALHFARGWVYKDKVMVQNRHPDYEFFTSRKTRYK</sequence>
<accession>A0A2P6S2R7</accession>
<dbReference type="InterPro" id="IPR008507">
    <property type="entry name" value="DUF789"/>
</dbReference>
<organism evidence="2 3">
    <name type="scientific">Rosa chinensis</name>
    <name type="common">China rose</name>
    <dbReference type="NCBI Taxonomy" id="74649"/>
    <lineage>
        <taxon>Eukaryota</taxon>
        <taxon>Viridiplantae</taxon>
        <taxon>Streptophyta</taxon>
        <taxon>Embryophyta</taxon>
        <taxon>Tracheophyta</taxon>
        <taxon>Spermatophyta</taxon>
        <taxon>Magnoliopsida</taxon>
        <taxon>eudicotyledons</taxon>
        <taxon>Gunneridae</taxon>
        <taxon>Pentapetalae</taxon>
        <taxon>rosids</taxon>
        <taxon>fabids</taxon>
        <taxon>Rosales</taxon>
        <taxon>Rosaceae</taxon>
        <taxon>Rosoideae</taxon>
        <taxon>Rosoideae incertae sedis</taxon>
        <taxon>Rosa</taxon>
    </lineage>
</organism>
<comment type="caution">
    <text evidence="2">The sequence shown here is derived from an EMBL/GenBank/DDBJ whole genome shotgun (WGS) entry which is preliminary data.</text>
</comment>
<feature type="compositionally biased region" description="Low complexity" evidence="1">
    <location>
        <begin position="76"/>
        <end position="87"/>
    </location>
</feature>
<dbReference type="OMA" id="RYPAVEN"/>
<dbReference type="PANTHER" id="PTHR32010:SF23">
    <property type="entry name" value="IG-LIKE DOMAIN-CONTAINING PROTEIN"/>
    <property type="match status" value="1"/>
</dbReference>
<protein>
    <submittedName>
        <fullName evidence="2">Uncharacterized protein</fullName>
    </submittedName>
</protein>
<dbReference type="STRING" id="74649.A0A2P6S2R7"/>
<evidence type="ECO:0000256" key="1">
    <source>
        <dbReference type="SAM" id="MobiDB-lite"/>
    </source>
</evidence>
<dbReference type="AlphaFoldDB" id="A0A2P6S2R7"/>
<dbReference type="Pfam" id="PF05623">
    <property type="entry name" value="DUF789"/>
    <property type="match status" value="1"/>
</dbReference>
<dbReference type="OrthoDB" id="1920576at2759"/>
<feature type="compositionally biased region" description="Polar residues" evidence="1">
    <location>
        <begin position="160"/>
        <end position="196"/>
    </location>
</feature>
<feature type="region of interest" description="Disordered" evidence="1">
    <location>
        <begin position="72"/>
        <end position="196"/>
    </location>
</feature>
<feature type="compositionally biased region" description="Polar residues" evidence="1">
    <location>
        <begin position="343"/>
        <end position="357"/>
    </location>
</feature>